<dbReference type="Proteomes" id="UP000824150">
    <property type="component" value="Unassembled WGS sequence"/>
</dbReference>
<name>A0A9E2NRZ0_9GAMM</name>
<accession>A0A9E2NRZ0</accession>
<reference evidence="1" key="1">
    <citation type="journal article" date="2021" name="PeerJ">
        <title>Extensive microbial diversity within the chicken gut microbiome revealed by metagenomics and culture.</title>
        <authorList>
            <person name="Gilroy R."/>
            <person name="Ravi A."/>
            <person name="Getino M."/>
            <person name="Pursley I."/>
            <person name="Horton D.L."/>
            <person name="Alikhan N.F."/>
            <person name="Baker D."/>
            <person name="Gharbi K."/>
            <person name="Hall N."/>
            <person name="Watson M."/>
            <person name="Adriaenssens E.M."/>
            <person name="Foster-Nyarko E."/>
            <person name="Jarju S."/>
            <person name="Secka A."/>
            <person name="Antonio M."/>
            <person name="Oren A."/>
            <person name="Chaudhuri R.R."/>
            <person name="La Ragione R."/>
            <person name="Hildebrand F."/>
            <person name="Pallen M.J."/>
        </authorList>
    </citation>
    <scope>NUCLEOTIDE SEQUENCE</scope>
    <source>
        <strain evidence="1">687</strain>
    </source>
</reference>
<organism evidence="1 2">
    <name type="scientific">Candidatus Anaerobiospirillum merdipullorum</name>
    <dbReference type="NCBI Taxonomy" id="2838450"/>
    <lineage>
        <taxon>Bacteria</taxon>
        <taxon>Pseudomonadati</taxon>
        <taxon>Pseudomonadota</taxon>
        <taxon>Gammaproteobacteria</taxon>
        <taxon>Aeromonadales</taxon>
        <taxon>Succinivibrionaceae</taxon>
        <taxon>Anaerobiospirillum</taxon>
    </lineage>
</organism>
<evidence type="ECO:0000313" key="2">
    <source>
        <dbReference type="Proteomes" id="UP000824150"/>
    </source>
</evidence>
<sequence length="330" mass="37002">MAKTGLTRLPYYPQLSVLFKDGHGPQSLVLSALLFWQTRDEKCRFQKKMHLYQLALHLKLSVKQVSVSLDELEARGLAYSYTESLPKLVNGQVALNADGSVQYLNRTYLQLNLVKLAYALQEAGESALQVRLLRHAADDNFELYDILNKERLPLTQYLKGTVAGTAYDAACLRCAQLACQVTARNEDFAHRAIAPGWRMLLQPPAQAQDIASRWTREGERAIDMEFADGTIFLPDNDCFGAQTHRIAHRGKAPEARILAAAFLMAASCECDSLTFCSELPLEEIYTAAQVLHTYTGLKAKLSYEFCQARQMDESASQSFLQDFKAFMDAL</sequence>
<dbReference type="EMBL" id="JAHLFG010000042">
    <property type="protein sequence ID" value="MBU3826656.1"/>
    <property type="molecule type" value="Genomic_DNA"/>
</dbReference>
<proteinExistence type="predicted"/>
<reference evidence="1" key="2">
    <citation type="submission" date="2021-04" db="EMBL/GenBank/DDBJ databases">
        <authorList>
            <person name="Gilroy R."/>
        </authorList>
    </citation>
    <scope>NUCLEOTIDE SEQUENCE</scope>
    <source>
        <strain evidence="1">687</strain>
    </source>
</reference>
<evidence type="ECO:0000313" key="1">
    <source>
        <dbReference type="EMBL" id="MBU3826656.1"/>
    </source>
</evidence>
<comment type="caution">
    <text evidence="1">The sequence shown here is derived from an EMBL/GenBank/DDBJ whole genome shotgun (WGS) entry which is preliminary data.</text>
</comment>
<gene>
    <name evidence="1" type="ORF">IAA31_04105</name>
</gene>
<dbReference type="AlphaFoldDB" id="A0A9E2NRZ0"/>
<protein>
    <submittedName>
        <fullName evidence="1">Uncharacterized protein</fullName>
    </submittedName>
</protein>